<gene>
    <name evidence="1" type="ORF">ACJEBM_04955</name>
</gene>
<organism evidence="1 2">
    <name type="scientific">Pseudomonas neuropathica</name>
    <dbReference type="NCBI Taxonomy" id="2730425"/>
    <lineage>
        <taxon>Bacteria</taxon>
        <taxon>Pseudomonadati</taxon>
        <taxon>Pseudomonadota</taxon>
        <taxon>Gammaproteobacteria</taxon>
        <taxon>Pseudomonadales</taxon>
        <taxon>Pseudomonadaceae</taxon>
        <taxon>Pseudomonas</taxon>
    </lineage>
</organism>
<name>A0ACC7MN63_9PSED</name>
<dbReference type="EMBL" id="JBJHQE010000005">
    <property type="protein sequence ID" value="MFK9080022.1"/>
    <property type="molecule type" value="Genomic_DNA"/>
</dbReference>
<evidence type="ECO:0000313" key="1">
    <source>
        <dbReference type="EMBL" id="MFK9080022.1"/>
    </source>
</evidence>
<dbReference type="Proteomes" id="UP001622950">
    <property type="component" value="Unassembled WGS sequence"/>
</dbReference>
<reference evidence="1" key="1">
    <citation type="submission" date="2024-11" db="EMBL/GenBank/DDBJ databases">
        <authorList>
            <person name="Lucas J.A."/>
        </authorList>
    </citation>
    <scope>NUCLEOTIDE SEQUENCE</scope>
    <source>
        <strain evidence="1">Z 8.8</strain>
    </source>
</reference>
<comment type="caution">
    <text evidence="1">The sequence shown here is derived from an EMBL/GenBank/DDBJ whole genome shotgun (WGS) entry which is preliminary data.</text>
</comment>
<proteinExistence type="predicted"/>
<sequence>MERWKELQLSQIAGAKEIDTAYQVALRFAKNIGYKFFEFSVTYKTRSEQINTLRLNNYPASWNTEYEQKKLGKIDPVVAHCNQTMLPVLWSEELFCKVPSMWEALGIQGFQHGWSQSLHDDESGLFSILSLARSHCPISAFELYENFGFSVFIGQHLHALAAQSLPTHSAKSAATNLSLREIDVLKLAADGKTAYESARILNLSARTVNFHVQSAIEKLGVNNKISAVIAAVKAGYFGSGALR</sequence>
<protein>
    <submittedName>
        <fullName evidence="1">Autoinducer binding domain-containing protein</fullName>
    </submittedName>
</protein>
<evidence type="ECO:0000313" key="2">
    <source>
        <dbReference type="Proteomes" id="UP001622950"/>
    </source>
</evidence>
<keyword evidence="2" id="KW-1185">Reference proteome</keyword>
<accession>A0ACC7MN63</accession>